<gene>
    <name evidence="6" type="ORF">RMAR00112_LOCUS2215</name>
</gene>
<dbReference type="Pfam" id="PF13920">
    <property type="entry name" value="zf-C3HC4_3"/>
    <property type="match status" value="1"/>
</dbReference>
<proteinExistence type="predicted"/>
<evidence type="ECO:0000256" key="2">
    <source>
        <dbReference type="ARBA" id="ARBA00022771"/>
    </source>
</evidence>
<dbReference type="Gene3D" id="3.30.40.10">
    <property type="entry name" value="Zinc/RING finger domain, C3HC4 (zinc finger)"/>
    <property type="match status" value="1"/>
</dbReference>
<evidence type="ECO:0000256" key="4">
    <source>
        <dbReference type="PROSITE-ProRule" id="PRU00175"/>
    </source>
</evidence>
<evidence type="ECO:0000256" key="1">
    <source>
        <dbReference type="ARBA" id="ARBA00022723"/>
    </source>
</evidence>
<keyword evidence="1" id="KW-0479">Metal-binding</keyword>
<name>A0A7S2ZCY3_9RHOD</name>
<evidence type="ECO:0000313" key="6">
    <source>
        <dbReference type="EMBL" id="CAE0034271.1"/>
    </source>
</evidence>
<organism evidence="6">
    <name type="scientific">Rhodosorus marinus</name>
    <dbReference type="NCBI Taxonomy" id="101924"/>
    <lineage>
        <taxon>Eukaryota</taxon>
        <taxon>Rhodophyta</taxon>
        <taxon>Stylonematophyceae</taxon>
        <taxon>Stylonematales</taxon>
        <taxon>Stylonemataceae</taxon>
        <taxon>Rhodosorus</taxon>
    </lineage>
</organism>
<protein>
    <recommendedName>
        <fullName evidence="5">RING-type domain-containing protein</fullName>
    </recommendedName>
</protein>
<sequence length="350" mass="39875">MQPLSKLYYWQNEMGAKDEDSESLDTRYAVDSSLWVQPDAKCETNSLRMVAPLHMCFVCLERESDIVLDPCGHKMCSTCVTNLLVPGCPQCRVNIETVKYPTESFIRSFQAIRAEQLTREERALEATVQVLILGVSSVGKKTLMKKMLEIFPISPLERDKLYTYSGKTVGNSDDLGKFSPNALVKNTAVRFRCFTLPRYDLGSANKRFILETIDDMRPDILMVTASCHKRSTLVNAAQWDRLFQQRFPDRIRLWCLLKYPGQEFLTSETVEQNDVYTALNGTAIENYPRGIFVANPKSFLLSRLAVKQIAYAAVKFGRRVKRMEDPVAPPGQTGFGRFFRWMDRSGDLAV</sequence>
<reference evidence="6" key="1">
    <citation type="submission" date="2021-01" db="EMBL/GenBank/DDBJ databases">
        <authorList>
            <person name="Corre E."/>
            <person name="Pelletier E."/>
            <person name="Niang G."/>
            <person name="Scheremetjew M."/>
            <person name="Finn R."/>
            <person name="Kale V."/>
            <person name="Holt S."/>
            <person name="Cochrane G."/>
            <person name="Meng A."/>
            <person name="Brown T."/>
            <person name="Cohen L."/>
        </authorList>
    </citation>
    <scope>NUCLEOTIDE SEQUENCE</scope>
    <source>
        <strain evidence="6">CCMP 769</strain>
    </source>
</reference>
<dbReference type="InterPro" id="IPR017907">
    <property type="entry name" value="Znf_RING_CS"/>
</dbReference>
<dbReference type="InterPro" id="IPR013083">
    <property type="entry name" value="Znf_RING/FYVE/PHD"/>
</dbReference>
<dbReference type="SUPFAM" id="SSF57850">
    <property type="entry name" value="RING/U-box"/>
    <property type="match status" value="1"/>
</dbReference>
<dbReference type="EMBL" id="HBHW01002977">
    <property type="protein sequence ID" value="CAE0034271.1"/>
    <property type="molecule type" value="Transcribed_RNA"/>
</dbReference>
<accession>A0A7S2ZCY3</accession>
<dbReference type="PROSITE" id="PS00518">
    <property type="entry name" value="ZF_RING_1"/>
    <property type="match status" value="1"/>
</dbReference>
<dbReference type="SMART" id="SM00184">
    <property type="entry name" value="RING"/>
    <property type="match status" value="1"/>
</dbReference>
<keyword evidence="3" id="KW-0862">Zinc</keyword>
<dbReference type="GO" id="GO:0008270">
    <property type="term" value="F:zinc ion binding"/>
    <property type="evidence" value="ECO:0007669"/>
    <property type="project" value="UniProtKB-KW"/>
</dbReference>
<evidence type="ECO:0000256" key="3">
    <source>
        <dbReference type="ARBA" id="ARBA00022833"/>
    </source>
</evidence>
<keyword evidence="2 4" id="KW-0863">Zinc-finger</keyword>
<evidence type="ECO:0000259" key="5">
    <source>
        <dbReference type="PROSITE" id="PS50089"/>
    </source>
</evidence>
<feature type="domain" description="RING-type" evidence="5">
    <location>
        <begin position="56"/>
        <end position="92"/>
    </location>
</feature>
<dbReference type="AlphaFoldDB" id="A0A7S2ZCY3"/>
<dbReference type="InterPro" id="IPR001841">
    <property type="entry name" value="Znf_RING"/>
</dbReference>
<dbReference type="PROSITE" id="PS50089">
    <property type="entry name" value="ZF_RING_2"/>
    <property type="match status" value="1"/>
</dbReference>